<comment type="caution">
    <text evidence="2">The sequence shown here is derived from an EMBL/GenBank/DDBJ whole genome shotgun (WGS) entry which is preliminary data.</text>
</comment>
<accession>A0AA36HQJ3</accession>
<dbReference type="EMBL" id="CAUJNA010000199">
    <property type="protein sequence ID" value="CAJ1373481.1"/>
    <property type="molecule type" value="Genomic_DNA"/>
</dbReference>
<reference evidence="2" key="1">
    <citation type="submission" date="2023-08" db="EMBL/GenBank/DDBJ databases">
        <authorList>
            <person name="Chen Y."/>
            <person name="Shah S."/>
            <person name="Dougan E. K."/>
            <person name="Thang M."/>
            <person name="Chan C."/>
        </authorList>
    </citation>
    <scope>NUCLEOTIDE SEQUENCE</scope>
</reference>
<keyword evidence="1" id="KW-1133">Transmembrane helix</keyword>
<feature type="non-terminal residue" evidence="2">
    <location>
        <position position="423"/>
    </location>
</feature>
<organism evidence="2 3">
    <name type="scientific">Effrenium voratum</name>
    <dbReference type="NCBI Taxonomy" id="2562239"/>
    <lineage>
        <taxon>Eukaryota</taxon>
        <taxon>Sar</taxon>
        <taxon>Alveolata</taxon>
        <taxon>Dinophyceae</taxon>
        <taxon>Suessiales</taxon>
        <taxon>Symbiodiniaceae</taxon>
        <taxon>Effrenium</taxon>
    </lineage>
</organism>
<feature type="transmembrane region" description="Helical" evidence="1">
    <location>
        <begin position="71"/>
        <end position="91"/>
    </location>
</feature>
<gene>
    <name evidence="2" type="ORF">EVOR1521_LOCUS3285</name>
</gene>
<proteinExistence type="predicted"/>
<protein>
    <submittedName>
        <fullName evidence="2">Uncharacterized protein</fullName>
    </submittedName>
</protein>
<evidence type="ECO:0000256" key="1">
    <source>
        <dbReference type="SAM" id="Phobius"/>
    </source>
</evidence>
<name>A0AA36HQJ3_9DINO</name>
<evidence type="ECO:0000313" key="2">
    <source>
        <dbReference type="EMBL" id="CAJ1373481.1"/>
    </source>
</evidence>
<sequence>KLRLRASAARRGFVAPTVDPLRAAQHFSRCMAELEDEEAAPLQLRLEDFRRSRCSAFSQLRAMGTGLRRTALIVAVAVLCCGCALVARHGLRSGVFNGITPLRLNSVLPEVPTCMHDEEEFSGLCYMKCSLLTGGRAPQRISPAQCCQNDNGILCALFDDMEATSDALDVGGGAAIHNAPHAPGVGGICTEEEESYQGLCYPKCSTMTNGQSPIRVSPFDCCRGTQVECLEGKGQYASASDFAGAKIPETKESERVANLMEASCEDDEDIFNGLCYAKCSVLTYGQAKIRTGPDSCCTCEKGPLSWACCALPWNALSDAGFAVALDDSGLDGSPHPPGMSVRCSQGEELFAGICYKSCADVTEGKMPHRVNADSCCKFADMSQCMASPDNMVTSVNLDRSISKSNALPHSPYMLPADRRRLGT</sequence>
<keyword evidence="3" id="KW-1185">Reference proteome</keyword>
<dbReference type="Proteomes" id="UP001178507">
    <property type="component" value="Unassembled WGS sequence"/>
</dbReference>
<keyword evidence="1" id="KW-0472">Membrane</keyword>
<keyword evidence="1" id="KW-0812">Transmembrane</keyword>
<dbReference type="AlphaFoldDB" id="A0AA36HQJ3"/>
<evidence type="ECO:0000313" key="3">
    <source>
        <dbReference type="Proteomes" id="UP001178507"/>
    </source>
</evidence>